<reference evidence="3 4" key="1">
    <citation type="submission" date="2021-03" db="EMBL/GenBank/DDBJ databases">
        <title>Sequencing the genomes of 1000 actinobacteria strains.</title>
        <authorList>
            <person name="Klenk H.-P."/>
        </authorList>
    </citation>
    <scope>NUCLEOTIDE SEQUENCE [LARGE SCALE GENOMIC DNA]</scope>
    <source>
        <strain evidence="3 4">DSM 45256</strain>
    </source>
</reference>
<dbReference type="Pfam" id="PF04389">
    <property type="entry name" value="Peptidase_M28"/>
    <property type="match status" value="1"/>
</dbReference>
<name>A0ABS4VZ73_9PSEU</name>
<sequence>MAAVLAVAALLLVGCTAAPPDTAPAPTADPGSVPPRDALSERLASTASGAGAVPHLEALQRIADSNGGNRASGTPGYARSVDYVAGVLRDAGFEVETPTYYDEDLGRELRNVVARTRDGNPDAVVLAGAHLDSVTAGPGINDDGTGVAAQLEIATRLGPTPGTPNTVAFGFWGSEEEGLYGSKGYVEGLSRSERGAHLLYLNSDMLGSPNGGYFVQGGVGDEESGTGPPGSATVAAVLIEELAATGATAERIPLYGDDDAPFVDAGIPTAGAVTGDGDAKSAEQAEKWGGTAGEVFDPCYHSACDTVGNVDREKLDRYTKAIAGTVGRFAVAEGRPTG</sequence>
<dbReference type="SUPFAM" id="SSF53187">
    <property type="entry name" value="Zn-dependent exopeptidases"/>
    <property type="match status" value="1"/>
</dbReference>
<dbReference type="EMBL" id="JAGINU010000001">
    <property type="protein sequence ID" value="MBP2369239.1"/>
    <property type="molecule type" value="Genomic_DNA"/>
</dbReference>
<evidence type="ECO:0000256" key="1">
    <source>
        <dbReference type="SAM" id="SignalP"/>
    </source>
</evidence>
<dbReference type="InterPro" id="IPR007484">
    <property type="entry name" value="Peptidase_M28"/>
</dbReference>
<organism evidence="3 4">
    <name type="scientific">Pseudonocardia parietis</name>
    <dbReference type="NCBI Taxonomy" id="570936"/>
    <lineage>
        <taxon>Bacteria</taxon>
        <taxon>Bacillati</taxon>
        <taxon>Actinomycetota</taxon>
        <taxon>Actinomycetes</taxon>
        <taxon>Pseudonocardiales</taxon>
        <taxon>Pseudonocardiaceae</taxon>
        <taxon>Pseudonocardia</taxon>
    </lineage>
</organism>
<keyword evidence="3" id="KW-0378">Hydrolase</keyword>
<evidence type="ECO:0000313" key="3">
    <source>
        <dbReference type="EMBL" id="MBP2369239.1"/>
    </source>
</evidence>
<dbReference type="Proteomes" id="UP001519295">
    <property type="component" value="Unassembled WGS sequence"/>
</dbReference>
<evidence type="ECO:0000259" key="2">
    <source>
        <dbReference type="Pfam" id="PF04389"/>
    </source>
</evidence>
<feature type="signal peptide" evidence="1">
    <location>
        <begin position="1"/>
        <end position="17"/>
    </location>
</feature>
<proteinExistence type="predicted"/>
<protein>
    <submittedName>
        <fullName evidence="3">Aminopeptidase S</fullName>
        <ecNumber evidence="3">3.4.11.24</ecNumber>
    </submittedName>
</protein>
<dbReference type="PANTHER" id="PTHR12147:SF26">
    <property type="entry name" value="PEPTIDASE M28 DOMAIN-CONTAINING PROTEIN"/>
    <property type="match status" value="1"/>
</dbReference>
<keyword evidence="1" id="KW-0732">Signal</keyword>
<keyword evidence="3" id="KW-0031">Aminopeptidase</keyword>
<comment type="caution">
    <text evidence="3">The sequence shown here is derived from an EMBL/GenBank/DDBJ whole genome shotgun (WGS) entry which is preliminary data.</text>
</comment>
<accession>A0ABS4VZ73</accession>
<dbReference type="RefSeq" id="WP_210031127.1">
    <property type="nucleotide sequence ID" value="NZ_JAGINU010000001.1"/>
</dbReference>
<keyword evidence="4" id="KW-1185">Reference proteome</keyword>
<gene>
    <name evidence="3" type="ORF">JOF36_004935</name>
</gene>
<dbReference type="Gene3D" id="3.40.630.10">
    <property type="entry name" value="Zn peptidases"/>
    <property type="match status" value="1"/>
</dbReference>
<dbReference type="PANTHER" id="PTHR12147">
    <property type="entry name" value="METALLOPEPTIDASE M28 FAMILY MEMBER"/>
    <property type="match status" value="1"/>
</dbReference>
<keyword evidence="3" id="KW-0645">Protease</keyword>
<evidence type="ECO:0000313" key="4">
    <source>
        <dbReference type="Proteomes" id="UP001519295"/>
    </source>
</evidence>
<dbReference type="GO" id="GO:0004177">
    <property type="term" value="F:aminopeptidase activity"/>
    <property type="evidence" value="ECO:0007669"/>
    <property type="project" value="UniProtKB-KW"/>
</dbReference>
<feature type="chain" id="PRO_5047330024" evidence="1">
    <location>
        <begin position="18"/>
        <end position="338"/>
    </location>
</feature>
<feature type="domain" description="Peptidase M28" evidence="2">
    <location>
        <begin position="111"/>
        <end position="324"/>
    </location>
</feature>
<dbReference type="InterPro" id="IPR045175">
    <property type="entry name" value="M28_fam"/>
</dbReference>
<dbReference type="EC" id="3.4.11.24" evidence="3"/>